<dbReference type="RefSeq" id="WP_009155035.1">
    <property type="nucleotide sequence ID" value="NZ_CM001439.1"/>
</dbReference>
<dbReference type="InterPro" id="IPR017642">
    <property type="entry name" value="DNA_S_mod_DndB"/>
</dbReference>
<evidence type="ECO:0000313" key="1">
    <source>
        <dbReference type="EMBL" id="EHR51653.1"/>
    </source>
</evidence>
<organism evidence="1 2">
    <name type="scientific">Saccharomonospora marina XMU15</name>
    <dbReference type="NCBI Taxonomy" id="882083"/>
    <lineage>
        <taxon>Bacteria</taxon>
        <taxon>Bacillati</taxon>
        <taxon>Actinomycetota</taxon>
        <taxon>Actinomycetes</taxon>
        <taxon>Pseudonocardiales</taxon>
        <taxon>Pseudonocardiaceae</taxon>
        <taxon>Saccharomonospora</taxon>
    </lineage>
</organism>
<dbReference type="STRING" id="882083.SacmaDRAFT_3433"/>
<dbReference type="HOGENOM" id="CLU_053529_0_0_11"/>
<dbReference type="Pfam" id="PF14072">
    <property type="entry name" value="DndB"/>
    <property type="match status" value="1"/>
</dbReference>
<dbReference type="Proteomes" id="UP000004926">
    <property type="component" value="Chromosome"/>
</dbReference>
<dbReference type="eggNOG" id="ENOG502ZAFD">
    <property type="taxonomic scope" value="Bacteria"/>
</dbReference>
<evidence type="ECO:0000313" key="2">
    <source>
        <dbReference type="Proteomes" id="UP000004926"/>
    </source>
</evidence>
<sequence>MSLPLPAPQVEGIRLNVMPFRTDAVIGTMALPTLIQLVPSPRNQENKRALQYLSGVQRRNAELRGEVQRMIASTTKGKNITPYAHYIADGLKGRHGAGWSTPPVTLWLAGEPGSLSDELAAGANVFTMSITPGSPVIAVDGETQVSAWHELSDDPERFGLSPARLAVVRIPFELYWGLGVDDARQIFYDRNVKGVEVAKNLAMSMDQRDFCTRLTRSIIDTLEVEFEGRTVSFSTFVDTKGRQLKKSGPEFVTLSALRSLVVTALHGRAGLQRGSGDDLPDGVSAEHATARLVPLLSRLLVRLYPEFAARSTVTSPAGLAGLGIAVHEATGWSASRRPLSEDDLFGLLASVRWERDARYWDGVAASANQSGVLNFRGGAKDAGGRVADAILYPETEFGRKIRGW</sequence>
<dbReference type="AlphaFoldDB" id="H5WWP0"/>
<name>H5WWP0_9PSEU</name>
<proteinExistence type="predicted"/>
<protein>
    <submittedName>
        <fullName evidence="1">Uncharacterized protein</fullName>
    </submittedName>
</protein>
<accession>H5WWP0</accession>
<dbReference type="EMBL" id="CM001439">
    <property type="protein sequence ID" value="EHR51653.1"/>
    <property type="molecule type" value="Genomic_DNA"/>
</dbReference>
<keyword evidence="2" id="KW-1185">Reference proteome</keyword>
<gene>
    <name evidence="1" type="ORF">SacmaDRAFT_3433</name>
</gene>
<reference evidence="1 2" key="1">
    <citation type="journal article" date="2012" name="Stand. Genomic Sci.">
        <title>Genome sequence of the ocean sediment bacterium Saccharomonospora marina type strain (XMU15(T)).</title>
        <authorList>
            <person name="Klenk H.P."/>
            <person name="Lu M."/>
            <person name="Lucas S."/>
            <person name="Lapidus A."/>
            <person name="Copeland A."/>
            <person name="Pitluck S."/>
            <person name="Goodwin L.A."/>
            <person name="Han C."/>
            <person name="Tapia R."/>
            <person name="Brambilla E.M."/>
            <person name="Potter G."/>
            <person name="Land M."/>
            <person name="Ivanova N."/>
            <person name="Rohde M."/>
            <person name="Goker M."/>
            <person name="Detter J.C."/>
            <person name="Li W.J."/>
            <person name="Kyrpides N.C."/>
            <person name="Woyke T."/>
        </authorList>
    </citation>
    <scope>NUCLEOTIDE SEQUENCE [LARGE SCALE GENOMIC DNA]</scope>
    <source>
        <strain evidence="1 2">XMU15</strain>
    </source>
</reference>